<dbReference type="PANTHER" id="PTHR16320:SF24">
    <property type="entry name" value="PHOSPHODIESTERASE, PUTATIVE-RELATED"/>
    <property type="match status" value="1"/>
</dbReference>
<evidence type="ECO:0000259" key="15">
    <source>
        <dbReference type="Pfam" id="PF03372"/>
    </source>
</evidence>
<dbReference type="GO" id="GO:0016020">
    <property type="term" value="C:membrane"/>
    <property type="evidence" value="ECO:0007669"/>
    <property type="project" value="UniProtKB-SubCell"/>
</dbReference>
<name>A0A316V532_9BASI</name>
<keyword evidence="17" id="KW-1185">Reference proteome</keyword>
<feature type="region of interest" description="Disordered" evidence="13">
    <location>
        <begin position="1"/>
        <end position="20"/>
    </location>
</feature>
<keyword evidence="8" id="KW-0460">Magnesium</keyword>
<dbReference type="InterPro" id="IPR038772">
    <property type="entry name" value="Sph/SMPD2-like"/>
</dbReference>
<keyword evidence="10 14" id="KW-1133">Transmembrane helix</keyword>
<keyword evidence="7" id="KW-0378">Hydrolase</keyword>
<dbReference type="OrthoDB" id="387657at2759"/>
<comment type="pathway">
    <text evidence="3">Sphingolipid metabolism.</text>
</comment>
<keyword evidence="9" id="KW-0746">Sphingolipid metabolism</keyword>
<dbReference type="PANTHER" id="PTHR16320">
    <property type="entry name" value="SPHINGOMYELINASE FAMILY MEMBER"/>
    <property type="match status" value="1"/>
</dbReference>
<keyword evidence="5 14" id="KW-0812">Transmembrane</keyword>
<feature type="region of interest" description="Disordered" evidence="13">
    <location>
        <begin position="460"/>
        <end position="495"/>
    </location>
</feature>
<keyword evidence="6" id="KW-0479">Metal-binding</keyword>
<comment type="subcellular location">
    <subcellularLocation>
        <location evidence="1">Membrane</location>
        <topology evidence="1">Multi-pass membrane protein</topology>
    </subcellularLocation>
</comment>
<dbReference type="GO" id="GO:0004767">
    <property type="term" value="F:sphingomyelin phosphodiesterase activity"/>
    <property type="evidence" value="ECO:0007669"/>
    <property type="project" value="InterPro"/>
</dbReference>
<accession>A0A316V532</accession>
<protein>
    <submittedName>
        <fullName evidence="16">DNase I-like protein</fullName>
    </submittedName>
</protein>
<reference evidence="16 17" key="1">
    <citation type="journal article" date="2018" name="Mol. Biol. Evol.">
        <title>Broad Genomic Sampling Reveals a Smut Pathogenic Ancestry of the Fungal Clade Ustilaginomycotina.</title>
        <authorList>
            <person name="Kijpornyongpan T."/>
            <person name="Mondo S.J."/>
            <person name="Barry K."/>
            <person name="Sandor L."/>
            <person name="Lee J."/>
            <person name="Lipzen A."/>
            <person name="Pangilinan J."/>
            <person name="LaButti K."/>
            <person name="Hainaut M."/>
            <person name="Henrissat B."/>
            <person name="Grigoriev I.V."/>
            <person name="Spatafora J.W."/>
            <person name="Aime M.C."/>
        </authorList>
    </citation>
    <scope>NUCLEOTIDE SEQUENCE [LARGE SCALE GENOMIC DNA]</scope>
    <source>
        <strain evidence="16 17">MCA 3882</strain>
    </source>
</reference>
<evidence type="ECO:0000313" key="17">
    <source>
        <dbReference type="Proteomes" id="UP000245771"/>
    </source>
</evidence>
<dbReference type="InterPro" id="IPR005135">
    <property type="entry name" value="Endo/exonuclease/phosphatase"/>
</dbReference>
<dbReference type="FunCoup" id="A0A316V532">
    <property type="interactions" value="35"/>
</dbReference>
<evidence type="ECO:0000256" key="10">
    <source>
        <dbReference type="ARBA" id="ARBA00022989"/>
    </source>
</evidence>
<dbReference type="GO" id="GO:0006665">
    <property type="term" value="P:sphingolipid metabolic process"/>
    <property type="evidence" value="ECO:0007669"/>
    <property type="project" value="UniProtKB-KW"/>
</dbReference>
<evidence type="ECO:0000256" key="8">
    <source>
        <dbReference type="ARBA" id="ARBA00022842"/>
    </source>
</evidence>
<evidence type="ECO:0000256" key="9">
    <source>
        <dbReference type="ARBA" id="ARBA00022919"/>
    </source>
</evidence>
<feature type="compositionally biased region" description="Polar residues" evidence="13">
    <location>
        <begin position="486"/>
        <end position="495"/>
    </location>
</feature>
<dbReference type="RefSeq" id="XP_025352430.1">
    <property type="nucleotide sequence ID" value="XM_025500181.1"/>
</dbReference>
<organism evidence="16 17">
    <name type="scientific">Meira miltonrushii</name>
    <dbReference type="NCBI Taxonomy" id="1280837"/>
    <lineage>
        <taxon>Eukaryota</taxon>
        <taxon>Fungi</taxon>
        <taxon>Dikarya</taxon>
        <taxon>Basidiomycota</taxon>
        <taxon>Ustilaginomycotina</taxon>
        <taxon>Exobasidiomycetes</taxon>
        <taxon>Exobasidiales</taxon>
        <taxon>Brachybasidiaceae</taxon>
        <taxon>Meira</taxon>
    </lineage>
</organism>
<feature type="transmembrane region" description="Helical" evidence="14">
    <location>
        <begin position="410"/>
        <end position="432"/>
    </location>
</feature>
<evidence type="ECO:0000256" key="3">
    <source>
        <dbReference type="ARBA" id="ARBA00004991"/>
    </source>
</evidence>
<dbReference type="Pfam" id="PF03372">
    <property type="entry name" value="Exo_endo_phos"/>
    <property type="match status" value="1"/>
</dbReference>
<gene>
    <name evidence="16" type="ORF">FA14DRAFT_169034</name>
</gene>
<dbReference type="SUPFAM" id="SSF56219">
    <property type="entry name" value="DNase I-like"/>
    <property type="match status" value="1"/>
</dbReference>
<dbReference type="Gene3D" id="3.60.10.10">
    <property type="entry name" value="Endonuclease/exonuclease/phosphatase"/>
    <property type="match status" value="1"/>
</dbReference>
<dbReference type="EMBL" id="KZ819606">
    <property type="protein sequence ID" value="PWN32128.1"/>
    <property type="molecule type" value="Genomic_DNA"/>
</dbReference>
<feature type="compositionally biased region" description="Polar residues" evidence="13">
    <location>
        <begin position="460"/>
        <end position="476"/>
    </location>
</feature>
<evidence type="ECO:0000256" key="1">
    <source>
        <dbReference type="ARBA" id="ARBA00004141"/>
    </source>
</evidence>
<evidence type="ECO:0000256" key="6">
    <source>
        <dbReference type="ARBA" id="ARBA00022723"/>
    </source>
</evidence>
<dbReference type="GO" id="GO:0046872">
    <property type="term" value="F:metal ion binding"/>
    <property type="evidence" value="ECO:0007669"/>
    <property type="project" value="UniProtKB-KW"/>
</dbReference>
<evidence type="ECO:0000256" key="5">
    <source>
        <dbReference type="ARBA" id="ARBA00022692"/>
    </source>
</evidence>
<evidence type="ECO:0000256" key="2">
    <source>
        <dbReference type="ARBA" id="ARBA00004760"/>
    </source>
</evidence>
<dbReference type="InterPro" id="IPR036691">
    <property type="entry name" value="Endo/exonu/phosph_ase_sf"/>
</dbReference>
<evidence type="ECO:0000256" key="13">
    <source>
        <dbReference type="SAM" id="MobiDB-lite"/>
    </source>
</evidence>
<sequence>MTQGSPSHSPSPSPANGPSRKQLRVLTLNVWGLAFFSKLRNVRIPAIAARLAASDYDVVALQEIWCEATDWRQLKDRCSVKFPYSKFFYTGAFGSGLAILSRYPIVGTHTHPYSLNGQPIMVHHGDWIVAKAAGCATIDVDGLGLVDFWVTHTVAASGEDGPESRRAHRVIQAYELAKYARNSAAKGHHVVCLGDFNSTPPSLSIAVLRDVGQLNDAFLQTHPSLPPHAISLPRSTRIRPDPRLSIAELGVTCDSPLNTWTAGKKLDERALKGAGKRLDYILYRGPDVDHKSKSQLNCTECKVNFTELIEGQQCSFSDHFGLEATFEILSSGEVHANQRPPLSPDSARASSSRLSQTLTSSLSALSASLAASRQSQRNHAFTFIASVILAFACIIFAGSTRMGRVGLGAIWALFTLLFTWLGTTALYSALIWGEWEKRTLKTFLESMELDLMAERRRHSSFTGSPQASKATLSSTSQHKDSRRSTDSTQRLVNVD</sequence>
<dbReference type="AlphaFoldDB" id="A0A316V532"/>
<evidence type="ECO:0000256" key="4">
    <source>
        <dbReference type="ARBA" id="ARBA00006335"/>
    </source>
</evidence>
<evidence type="ECO:0000256" key="11">
    <source>
        <dbReference type="ARBA" id="ARBA00023098"/>
    </source>
</evidence>
<dbReference type="GeneID" id="37021962"/>
<feature type="transmembrane region" description="Helical" evidence="14">
    <location>
        <begin position="380"/>
        <end position="398"/>
    </location>
</feature>
<dbReference type="Proteomes" id="UP000245771">
    <property type="component" value="Unassembled WGS sequence"/>
</dbReference>
<evidence type="ECO:0000256" key="14">
    <source>
        <dbReference type="SAM" id="Phobius"/>
    </source>
</evidence>
<evidence type="ECO:0000256" key="7">
    <source>
        <dbReference type="ARBA" id="ARBA00022801"/>
    </source>
</evidence>
<evidence type="ECO:0000313" key="16">
    <source>
        <dbReference type="EMBL" id="PWN32128.1"/>
    </source>
</evidence>
<comment type="pathway">
    <text evidence="2">Lipid metabolism; sphingolipid metabolism.</text>
</comment>
<dbReference type="InParanoid" id="A0A316V532"/>
<feature type="domain" description="Endonuclease/exonuclease/phosphatase" evidence="15">
    <location>
        <begin position="26"/>
        <end position="319"/>
    </location>
</feature>
<dbReference type="STRING" id="1280837.A0A316V532"/>
<proteinExistence type="inferred from homology"/>
<evidence type="ECO:0000256" key="12">
    <source>
        <dbReference type="ARBA" id="ARBA00023136"/>
    </source>
</evidence>
<keyword evidence="12 14" id="KW-0472">Membrane</keyword>
<comment type="similarity">
    <text evidence="4">Belongs to the neutral sphingomyelinase family.</text>
</comment>
<keyword evidence="11" id="KW-0443">Lipid metabolism</keyword>